<dbReference type="GO" id="GO:0015031">
    <property type="term" value="P:protein transport"/>
    <property type="evidence" value="ECO:0007669"/>
    <property type="project" value="UniProtKB-KW"/>
</dbReference>
<dbReference type="GO" id="GO:0032977">
    <property type="term" value="F:membrane insertase activity"/>
    <property type="evidence" value="ECO:0007669"/>
    <property type="project" value="InterPro"/>
</dbReference>
<dbReference type="InterPro" id="IPR038221">
    <property type="entry name" value="YidC_periplasmic_sf"/>
</dbReference>
<feature type="transmembrane region" description="Helical" evidence="13">
    <location>
        <begin position="522"/>
        <end position="546"/>
    </location>
</feature>
<evidence type="ECO:0000313" key="17">
    <source>
        <dbReference type="EMBL" id="SCY23830.1"/>
    </source>
</evidence>
<dbReference type="CDD" id="cd19961">
    <property type="entry name" value="EcYidC-like_peri"/>
    <property type="match status" value="1"/>
</dbReference>
<feature type="transmembrane region" description="Helical" evidence="13">
    <location>
        <begin position="446"/>
        <end position="469"/>
    </location>
</feature>
<feature type="domain" description="Membrane insertase YidC N-terminal" evidence="16">
    <location>
        <begin position="94"/>
        <end position="371"/>
    </location>
</feature>
<evidence type="ECO:0000259" key="16">
    <source>
        <dbReference type="Pfam" id="PF14849"/>
    </source>
</evidence>
<dbReference type="InterPro" id="IPR019998">
    <property type="entry name" value="Membr_insert_YidC"/>
</dbReference>
<accession>A0A0P9CEJ5</accession>
<proteinExistence type="inferred from homology"/>
<feature type="region of interest" description="Disordered" evidence="14">
    <location>
        <begin position="37"/>
        <end position="127"/>
    </location>
</feature>
<dbReference type="NCBIfam" id="TIGR03593">
    <property type="entry name" value="yidC_nterm"/>
    <property type="match status" value="1"/>
</dbReference>
<dbReference type="NCBIfam" id="NF002353">
    <property type="entry name" value="PRK01318.1-4"/>
    <property type="match status" value="1"/>
</dbReference>
<dbReference type="InterPro" id="IPR028053">
    <property type="entry name" value="Membr_insert_YidC_N"/>
</dbReference>
<evidence type="ECO:0000313" key="18">
    <source>
        <dbReference type="Proteomes" id="UP000183104"/>
    </source>
</evidence>
<gene>
    <name evidence="13" type="primary">yidC</name>
    <name evidence="17" type="ORF">SAMN05661077_1548</name>
</gene>
<organism evidence="17 18">
    <name type="scientific">Thiohalorhabdus denitrificans</name>
    <dbReference type="NCBI Taxonomy" id="381306"/>
    <lineage>
        <taxon>Bacteria</taxon>
        <taxon>Pseudomonadati</taxon>
        <taxon>Pseudomonadota</taxon>
        <taxon>Gammaproteobacteria</taxon>
        <taxon>Thiohalorhabdales</taxon>
        <taxon>Thiohalorhabdaceae</taxon>
        <taxon>Thiohalorhabdus</taxon>
    </lineage>
</organism>
<dbReference type="STRING" id="381306.AN478_01785"/>
<evidence type="ECO:0000256" key="14">
    <source>
        <dbReference type="SAM" id="MobiDB-lite"/>
    </source>
</evidence>
<dbReference type="InterPro" id="IPR001708">
    <property type="entry name" value="YidC/ALB3/OXA1/COX18"/>
</dbReference>
<evidence type="ECO:0000256" key="7">
    <source>
        <dbReference type="ARBA" id="ARBA00022927"/>
    </source>
</evidence>
<dbReference type="RefSeq" id="WP_054964914.1">
    <property type="nucleotide sequence ID" value="NZ_FMUN01000004.1"/>
</dbReference>
<feature type="transmembrane region" description="Helical" evidence="13">
    <location>
        <begin position="6"/>
        <end position="24"/>
    </location>
</feature>
<evidence type="ECO:0000256" key="2">
    <source>
        <dbReference type="ARBA" id="ARBA00010527"/>
    </source>
</evidence>
<keyword evidence="9 13" id="KW-0472">Membrane</keyword>
<dbReference type="GO" id="GO:0051205">
    <property type="term" value="P:protein insertion into membrane"/>
    <property type="evidence" value="ECO:0007669"/>
    <property type="project" value="TreeGrafter"/>
</dbReference>
<comment type="subcellular location">
    <subcellularLocation>
        <location evidence="1">Cell inner membrane</location>
        <topology evidence="1">Multi-pass membrane protein</topology>
    </subcellularLocation>
    <subcellularLocation>
        <location evidence="13">Cell membrane</location>
        <topology evidence="13">Multi-pass membrane protein</topology>
    </subcellularLocation>
</comment>
<dbReference type="PRINTS" id="PR01900">
    <property type="entry name" value="YIDCPROTEIN"/>
</dbReference>
<feature type="domain" description="Membrane insertase YidC/Oxa/ALB C-terminal" evidence="15">
    <location>
        <begin position="383"/>
        <end position="561"/>
    </location>
</feature>
<comment type="subunit">
    <text evidence="13">Interacts with the Sec translocase complex via SecD. Specifically interacts with transmembrane segments of nascent integral membrane proteins during membrane integration.</text>
</comment>
<feature type="transmembrane region" description="Helical" evidence="13">
    <location>
        <begin position="383"/>
        <end position="402"/>
    </location>
</feature>
<keyword evidence="10 13" id="KW-0143">Chaperone</keyword>
<name>A0A0P9CEJ5_9GAMM</name>
<evidence type="ECO:0000259" key="15">
    <source>
        <dbReference type="Pfam" id="PF02096"/>
    </source>
</evidence>
<dbReference type="PANTHER" id="PTHR12428">
    <property type="entry name" value="OXA1"/>
    <property type="match status" value="1"/>
</dbReference>
<dbReference type="EMBL" id="FMUN01000004">
    <property type="protein sequence ID" value="SCY23830.1"/>
    <property type="molecule type" value="Genomic_DNA"/>
</dbReference>
<keyword evidence="4 13" id="KW-0813">Transport</keyword>
<dbReference type="Gene3D" id="2.70.98.90">
    <property type="match status" value="1"/>
</dbReference>
<dbReference type="Pfam" id="PF02096">
    <property type="entry name" value="60KD_IMP"/>
    <property type="match status" value="1"/>
</dbReference>
<evidence type="ECO:0000256" key="13">
    <source>
        <dbReference type="HAMAP-Rule" id="MF_01810"/>
    </source>
</evidence>
<evidence type="ECO:0000256" key="1">
    <source>
        <dbReference type="ARBA" id="ARBA00004429"/>
    </source>
</evidence>
<feature type="compositionally biased region" description="Polar residues" evidence="14">
    <location>
        <begin position="94"/>
        <end position="109"/>
    </location>
</feature>
<keyword evidence="18" id="KW-1185">Reference proteome</keyword>
<dbReference type="CDD" id="cd20070">
    <property type="entry name" value="5TM_YidC_Alb3"/>
    <property type="match status" value="1"/>
</dbReference>
<protein>
    <recommendedName>
        <fullName evidence="3 13">Membrane protein insertase YidC</fullName>
    </recommendedName>
    <alternativeName>
        <fullName evidence="12 13">Foldase YidC</fullName>
    </alternativeName>
    <alternativeName>
        <fullName evidence="11 13">Membrane integrase YidC</fullName>
    </alternativeName>
    <alternativeName>
        <fullName evidence="13">Membrane protein YidC</fullName>
    </alternativeName>
</protein>
<evidence type="ECO:0000256" key="12">
    <source>
        <dbReference type="ARBA" id="ARBA00033342"/>
    </source>
</evidence>
<dbReference type="InterPro" id="IPR047196">
    <property type="entry name" value="YidC_ALB_C"/>
</dbReference>
<keyword evidence="7 13" id="KW-0653">Protein transport</keyword>
<evidence type="ECO:0000256" key="6">
    <source>
        <dbReference type="ARBA" id="ARBA00022692"/>
    </source>
</evidence>
<dbReference type="InterPro" id="IPR028055">
    <property type="entry name" value="YidC/Oxa/ALB_C"/>
</dbReference>
<comment type="function">
    <text evidence="13">Required for the insertion and/or proper folding and/or complex formation of integral membrane proteins into the membrane. Involved in integration of membrane proteins that insert both dependently and independently of the Sec translocase complex, as well as at least some lipoproteins. Aids folding of multispanning membrane proteins.</text>
</comment>
<evidence type="ECO:0000256" key="5">
    <source>
        <dbReference type="ARBA" id="ARBA00022475"/>
    </source>
</evidence>
<dbReference type="PANTHER" id="PTHR12428:SF65">
    <property type="entry name" value="CYTOCHROME C OXIDASE ASSEMBLY PROTEIN COX18, MITOCHONDRIAL"/>
    <property type="match status" value="1"/>
</dbReference>
<dbReference type="Proteomes" id="UP000183104">
    <property type="component" value="Unassembled WGS sequence"/>
</dbReference>
<keyword evidence="8 13" id="KW-1133">Transmembrane helix</keyword>
<dbReference type="OrthoDB" id="9780552at2"/>
<dbReference type="AlphaFoldDB" id="A0A0P9CEJ5"/>
<evidence type="ECO:0000256" key="8">
    <source>
        <dbReference type="ARBA" id="ARBA00022989"/>
    </source>
</evidence>
<dbReference type="PATRIC" id="fig|381306.5.peg.1911"/>
<evidence type="ECO:0000256" key="9">
    <source>
        <dbReference type="ARBA" id="ARBA00023136"/>
    </source>
</evidence>
<evidence type="ECO:0000256" key="3">
    <source>
        <dbReference type="ARBA" id="ARBA00015325"/>
    </source>
</evidence>
<evidence type="ECO:0000256" key="4">
    <source>
        <dbReference type="ARBA" id="ARBA00022448"/>
    </source>
</evidence>
<evidence type="ECO:0000256" key="10">
    <source>
        <dbReference type="ARBA" id="ARBA00023186"/>
    </source>
</evidence>
<reference evidence="18" key="1">
    <citation type="submission" date="2016-10" db="EMBL/GenBank/DDBJ databases">
        <authorList>
            <person name="Varghese N."/>
        </authorList>
    </citation>
    <scope>NUCLEOTIDE SEQUENCE [LARGE SCALE GENOMIC DNA]</scope>
    <source>
        <strain evidence="18">HL 19</strain>
    </source>
</reference>
<keyword evidence="5 13" id="KW-1003">Cell membrane</keyword>
<dbReference type="NCBIfam" id="NF002352">
    <property type="entry name" value="PRK01318.1-3"/>
    <property type="match status" value="1"/>
</dbReference>
<dbReference type="Pfam" id="PF14849">
    <property type="entry name" value="YidC_periplas"/>
    <property type="match status" value="1"/>
</dbReference>
<sequence>MDTKRFLLAIGLTLIILWLYQSWLEYQYPDYYAQVEQEEGQDPTEGGAESGAQERSPATPEAGERNETPSMGSAQNGQPSAPQPARTRGPTRGVTVNTDVLRVSFSSGSGDPVAASLQGYRQEDDPDSAPVEVLKEQGSWRVIGQTGWLSGVGEAPNHQAEFEGPDEGSLSLGEGEDTLTVTYTRREGELEFRKSYRFERGSYVVPVEYTVVNQGEDAWTGHVYGQLRQQGTKGQGNWLLGNFFYHGPVLFTANAMQTFPLTELEERAQNTFRDQDPAGWSGIMSRYFMAAWIPAEQEGNTFYARSSNGDLFAGYTAPFPRVGGGEESSVRQFLFLGPKEQSILEQVGENRNLRRSVDYGILSFLAVPLFETLRFFHGLVGNYGFAIILVVLVIKIVFYPLFTMSYRAMAKMRKVQPELQRLREQYGDDRQKLNEEMMRLYREEKVNPLGGCLPILVQIPVFISLYWVLLESVEIRHEPFMLWITDLTSQDPFYVLPILMGASMVVQQLLNPAPLDPIQKKVMLALPVVFTVFFMQFPAGLVLYWLSNNLLSIAQQWWVMRKIT</sequence>
<keyword evidence="6 13" id="KW-0812">Transmembrane</keyword>
<dbReference type="GO" id="GO:0005886">
    <property type="term" value="C:plasma membrane"/>
    <property type="evidence" value="ECO:0007669"/>
    <property type="project" value="UniProtKB-SubCell"/>
</dbReference>
<comment type="similarity">
    <text evidence="2 13">Belongs to the OXA1/ALB3/YidC family. Type 1 subfamily.</text>
</comment>
<dbReference type="HAMAP" id="MF_01810">
    <property type="entry name" value="YidC_type1"/>
    <property type="match status" value="1"/>
</dbReference>
<feature type="compositionally biased region" description="Polar residues" evidence="14">
    <location>
        <begin position="68"/>
        <end position="80"/>
    </location>
</feature>
<dbReference type="NCBIfam" id="TIGR03592">
    <property type="entry name" value="yidC_oxa1_cterm"/>
    <property type="match status" value="1"/>
</dbReference>
<dbReference type="PRINTS" id="PR00701">
    <property type="entry name" value="60KDINNERMP"/>
</dbReference>
<evidence type="ECO:0000256" key="11">
    <source>
        <dbReference type="ARBA" id="ARBA00033245"/>
    </source>
</evidence>